<dbReference type="GO" id="GO:0004061">
    <property type="term" value="F:arylformamidase activity"/>
    <property type="evidence" value="ECO:0007669"/>
    <property type="project" value="InterPro"/>
</dbReference>
<evidence type="ECO:0000313" key="1">
    <source>
        <dbReference type="EMBL" id="EGG54831.1"/>
    </source>
</evidence>
<evidence type="ECO:0000313" key="2">
    <source>
        <dbReference type="Proteomes" id="UP000005156"/>
    </source>
</evidence>
<dbReference type="GO" id="GO:0019441">
    <property type="term" value="P:L-tryptophan catabolic process to kynurenine"/>
    <property type="evidence" value="ECO:0007669"/>
    <property type="project" value="InterPro"/>
</dbReference>
<dbReference type="Pfam" id="PF04199">
    <property type="entry name" value="Cyclase"/>
    <property type="match status" value="1"/>
</dbReference>
<proteinExistence type="predicted"/>
<dbReference type="HOGENOM" id="CLU_030671_3_0_4"/>
<dbReference type="SUPFAM" id="SSF102198">
    <property type="entry name" value="Putative cyclase"/>
    <property type="match status" value="1"/>
</dbReference>
<dbReference type="PANTHER" id="PTHR31118:SF12">
    <property type="entry name" value="CYCLASE-LIKE PROTEIN 2"/>
    <property type="match status" value="1"/>
</dbReference>
<keyword evidence="2" id="KW-1185">Reference proteome</keyword>
<dbReference type="PANTHER" id="PTHR31118">
    <property type="entry name" value="CYCLASE-LIKE PROTEIN 2"/>
    <property type="match status" value="1"/>
</dbReference>
<sequence length="218" mass="24732">MGQGMKVIDLSHAINERMPVFPGSEKPQLTTVATYEKDGYHETLIRMYSHVGTHIDPPAHVYEKGLTLDALPLTQFIGQALVIDCRHRKSEKPITMKEVNEAREDAETADFLLFNTGWDKFWGSEEYFGDYPCIDDDVLDFILLGNYKGIGFDVMGIDPISDLSLHRHKKLFKNKYIINIENLANLDQCGSGLFNFSCFPLKLENADGAPTRAVAWWE</sequence>
<reference evidence="1 2" key="1">
    <citation type="submission" date="2011-02" db="EMBL/GenBank/DDBJ databases">
        <authorList>
            <person name="Weinstock G."/>
            <person name="Sodergren E."/>
            <person name="Clifton S."/>
            <person name="Fulton L."/>
            <person name="Fulton B."/>
            <person name="Courtney L."/>
            <person name="Fronick C."/>
            <person name="Harrison M."/>
            <person name="Strong C."/>
            <person name="Farmer C."/>
            <person name="Delahaunty K."/>
            <person name="Markovic C."/>
            <person name="Hall O."/>
            <person name="Minx P."/>
            <person name="Tomlinson C."/>
            <person name="Mitreva M."/>
            <person name="Hou S."/>
            <person name="Chen J."/>
            <person name="Wollam A."/>
            <person name="Pepin K.H."/>
            <person name="Johnson M."/>
            <person name="Bhonagiri V."/>
            <person name="Zhang X."/>
            <person name="Suruliraj S."/>
            <person name="Warren W."/>
            <person name="Chinwalla A."/>
            <person name="Mardis E.R."/>
            <person name="Wilson R.K."/>
        </authorList>
    </citation>
    <scope>NUCLEOTIDE SEQUENCE [LARGE SCALE GENOMIC DNA]</scope>
    <source>
        <strain evidence="1 2">YIT 11859</strain>
    </source>
</reference>
<dbReference type="Proteomes" id="UP000005156">
    <property type="component" value="Unassembled WGS sequence"/>
</dbReference>
<accession>F3QK64</accession>
<name>F3QK64_9BURK</name>
<dbReference type="Gene3D" id="3.50.30.50">
    <property type="entry name" value="Putative cyclase"/>
    <property type="match status" value="1"/>
</dbReference>
<gene>
    <name evidence="1" type="ORF">HMPREF9439_01321</name>
</gene>
<dbReference type="InterPro" id="IPR007325">
    <property type="entry name" value="KFase/CYL"/>
</dbReference>
<organism evidence="1 2">
    <name type="scientific">Parasutterella excrementihominis YIT 11859</name>
    <dbReference type="NCBI Taxonomy" id="762966"/>
    <lineage>
        <taxon>Bacteria</taxon>
        <taxon>Pseudomonadati</taxon>
        <taxon>Pseudomonadota</taxon>
        <taxon>Betaproteobacteria</taxon>
        <taxon>Burkholderiales</taxon>
        <taxon>Sutterellaceae</taxon>
        <taxon>Parasutterella</taxon>
    </lineage>
</organism>
<dbReference type="AlphaFoldDB" id="F3QK64"/>
<dbReference type="EMBL" id="AFBP01000034">
    <property type="protein sequence ID" value="EGG54831.1"/>
    <property type="molecule type" value="Genomic_DNA"/>
</dbReference>
<comment type="caution">
    <text evidence="1">The sequence shown here is derived from an EMBL/GenBank/DDBJ whole genome shotgun (WGS) entry which is preliminary data.</text>
</comment>
<dbReference type="InterPro" id="IPR037175">
    <property type="entry name" value="KFase_sf"/>
</dbReference>
<protein>
    <submittedName>
        <fullName evidence="1">Putative cyclase</fullName>
    </submittedName>
</protein>
<dbReference type="eggNOG" id="COG1878">
    <property type="taxonomic scope" value="Bacteria"/>
</dbReference>